<dbReference type="PANTHER" id="PTHR43481">
    <property type="entry name" value="FRUCTOSE-1-PHOSPHATE PHOSPHATASE"/>
    <property type="match status" value="1"/>
</dbReference>
<organism evidence="1">
    <name type="scientific">Tuwongella immobilis</name>
    <dbReference type="NCBI Taxonomy" id="692036"/>
    <lineage>
        <taxon>Bacteria</taxon>
        <taxon>Pseudomonadati</taxon>
        <taxon>Planctomycetota</taxon>
        <taxon>Planctomycetia</taxon>
        <taxon>Gemmatales</taxon>
        <taxon>Gemmataceae</taxon>
        <taxon>Tuwongella</taxon>
    </lineage>
</organism>
<dbReference type="CDD" id="cd07505">
    <property type="entry name" value="HAD_BPGM-like"/>
    <property type="match status" value="1"/>
</dbReference>
<reference evidence="1" key="1">
    <citation type="submission" date="2019-04" db="EMBL/GenBank/DDBJ databases">
        <authorList>
            <consortium name="Science for Life Laboratories"/>
        </authorList>
    </citation>
    <scope>NUCLEOTIDE SEQUENCE</scope>
    <source>
        <strain evidence="1">MBLW1</strain>
    </source>
</reference>
<dbReference type="SFLD" id="SFLDG01135">
    <property type="entry name" value="C1.5.6:_HAD__Beta-PGM__Phospha"/>
    <property type="match status" value="1"/>
</dbReference>
<dbReference type="Proteomes" id="UP000464378">
    <property type="component" value="Chromosome"/>
</dbReference>
<dbReference type="EMBL" id="LR586016">
    <property type="protein sequence ID" value="VIP02896.1"/>
    <property type="molecule type" value="Genomic_DNA"/>
</dbReference>
<dbReference type="InterPro" id="IPR051806">
    <property type="entry name" value="HAD-like_SPP"/>
</dbReference>
<dbReference type="SFLD" id="SFLDG01129">
    <property type="entry name" value="C1.5:_HAD__Beta-PGM__Phosphata"/>
    <property type="match status" value="1"/>
</dbReference>
<dbReference type="FunCoup" id="A0A6C2YN81">
    <property type="interactions" value="35"/>
</dbReference>
<dbReference type="InterPro" id="IPR036412">
    <property type="entry name" value="HAD-like_sf"/>
</dbReference>
<dbReference type="PANTHER" id="PTHR43481:SF4">
    <property type="entry name" value="GLYCEROL-1-PHOSPHATE PHOSPHOHYDROLASE 1-RELATED"/>
    <property type="match status" value="1"/>
</dbReference>
<dbReference type="Pfam" id="PF13419">
    <property type="entry name" value="HAD_2"/>
    <property type="match status" value="1"/>
</dbReference>
<evidence type="ECO:0000313" key="2">
    <source>
        <dbReference type="Proteomes" id="UP000464378"/>
    </source>
</evidence>
<keyword evidence="2" id="KW-1185">Reference proteome</keyword>
<protein>
    <recommendedName>
        <fullName evidence="3">HAD family phosphatase</fullName>
    </recommendedName>
</protein>
<dbReference type="InterPro" id="IPR041492">
    <property type="entry name" value="HAD_2"/>
</dbReference>
<dbReference type="EMBL" id="LR593887">
    <property type="protein sequence ID" value="VTS02776.1"/>
    <property type="molecule type" value="Genomic_DNA"/>
</dbReference>
<gene>
    <name evidence="1" type="ORF">GMBLW1_10640</name>
</gene>
<dbReference type="Gene3D" id="3.40.50.1000">
    <property type="entry name" value="HAD superfamily/HAD-like"/>
    <property type="match status" value="1"/>
</dbReference>
<dbReference type="NCBIfam" id="TIGR01509">
    <property type="entry name" value="HAD-SF-IA-v3"/>
    <property type="match status" value="1"/>
</dbReference>
<keyword evidence="1" id="KW-0378">Hydrolase</keyword>
<evidence type="ECO:0000313" key="1">
    <source>
        <dbReference type="EMBL" id="VIP02896.1"/>
    </source>
</evidence>
<dbReference type="InParanoid" id="A0A6C2YN81"/>
<dbReference type="InterPro" id="IPR023214">
    <property type="entry name" value="HAD_sf"/>
</dbReference>
<accession>A0A6C2YN81</accession>
<dbReference type="KEGG" id="tim:GMBLW1_10640"/>
<dbReference type="InterPro" id="IPR023198">
    <property type="entry name" value="PGP-like_dom2"/>
</dbReference>
<dbReference type="InterPro" id="IPR006439">
    <property type="entry name" value="HAD-SF_hydro_IA"/>
</dbReference>
<sequence length="226" mass="24850">MNSLSEYGIIWDVDGTLVDTGELHFLAWVRLFQERGQPFTREDFARTFGRRNREILREMFHPEMSDAECDAIADLKESYYLDSARAQGLSLLPGVRSLLEQFHQAGFAQAIGSSAPRKNLDAIFELTDTTNFFRFITASENVSRGKPDPEVFQVAAAGLGLPPHRCVVFEDAVAGVQAAKAAGMACIAVRFVAHHPHETLQAAGADRIVETLEAVNLDSVRSLLAG</sequence>
<dbReference type="SUPFAM" id="SSF56784">
    <property type="entry name" value="HAD-like"/>
    <property type="match status" value="1"/>
</dbReference>
<dbReference type="AlphaFoldDB" id="A0A6C2YN81"/>
<evidence type="ECO:0008006" key="3">
    <source>
        <dbReference type="Google" id="ProtNLM"/>
    </source>
</evidence>
<name>A0A6C2YN81_9BACT</name>
<dbReference type="RefSeq" id="WP_232056124.1">
    <property type="nucleotide sequence ID" value="NZ_LR593887.1"/>
</dbReference>
<dbReference type="Gene3D" id="1.10.150.240">
    <property type="entry name" value="Putative phosphatase, domain 2"/>
    <property type="match status" value="1"/>
</dbReference>
<dbReference type="SFLD" id="SFLDS00003">
    <property type="entry name" value="Haloacid_Dehalogenase"/>
    <property type="match status" value="1"/>
</dbReference>
<proteinExistence type="predicted"/>
<dbReference type="GO" id="GO:0050308">
    <property type="term" value="F:sugar-phosphatase activity"/>
    <property type="evidence" value="ECO:0007669"/>
    <property type="project" value="TreeGrafter"/>
</dbReference>